<gene>
    <name evidence="19" type="ORF">ABVT11_08315</name>
</gene>
<dbReference type="Gene3D" id="2.170.130.10">
    <property type="entry name" value="TonB-dependent receptor, plug domain"/>
    <property type="match status" value="1"/>
</dbReference>
<evidence type="ECO:0000256" key="6">
    <source>
        <dbReference type="ARBA" id="ARBA00022692"/>
    </source>
</evidence>
<evidence type="ECO:0000256" key="8">
    <source>
        <dbReference type="ARBA" id="ARBA00023004"/>
    </source>
</evidence>
<dbReference type="InterPro" id="IPR037066">
    <property type="entry name" value="Plug_dom_sf"/>
</dbReference>
<evidence type="ECO:0000259" key="17">
    <source>
        <dbReference type="Pfam" id="PF00593"/>
    </source>
</evidence>
<evidence type="ECO:0000256" key="13">
    <source>
        <dbReference type="ARBA" id="ARBA00023237"/>
    </source>
</evidence>
<dbReference type="RefSeq" id="WP_345923089.1">
    <property type="nucleotide sequence ID" value="NZ_JBDIVF010000001.1"/>
</dbReference>
<evidence type="ECO:0000256" key="11">
    <source>
        <dbReference type="ARBA" id="ARBA00023136"/>
    </source>
</evidence>
<feature type="chain" id="PRO_5045924677" evidence="16">
    <location>
        <begin position="25"/>
        <end position="771"/>
    </location>
</feature>
<keyword evidence="9" id="KW-0406">Ion transport</keyword>
<evidence type="ECO:0000256" key="7">
    <source>
        <dbReference type="ARBA" id="ARBA00022729"/>
    </source>
</evidence>
<dbReference type="PANTHER" id="PTHR32552">
    <property type="entry name" value="FERRICHROME IRON RECEPTOR-RELATED"/>
    <property type="match status" value="1"/>
</dbReference>
<evidence type="ECO:0000256" key="2">
    <source>
        <dbReference type="ARBA" id="ARBA00009810"/>
    </source>
</evidence>
<evidence type="ECO:0000256" key="5">
    <source>
        <dbReference type="ARBA" id="ARBA00022496"/>
    </source>
</evidence>
<evidence type="ECO:0000256" key="16">
    <source>
        <dbReference type="SAM" id="SignalP"/>
    </source>
</evidence>
<evidence type="ECO:0000256" key="15">
    <source>
        <dbReference type="RuleBase" id="RU003357"/>
    </source>
</evidence>
<evidence type="ECO:0000256" key="1">
    <source>
        <dbReference type="ARBA" id="ARBA00004571"/>
    </source>
</evidence>
<comment type="caution">
    <text evidence="19">The sequence shown here is derived from an EMBL/GenBank/DDBJ whole genome shotgun (WGS) entry which is preliminary data.</text>
</comment>
<keyword evidence="11 14" id="KW-0472">Membrane</keyword>
<dbReference type="InterPro" id="IPR036942">
    <property type="entry name" value="Beta-barrel_TonB_sf"/>
</dbReference>
<name>A0ABV2CPK4_9RHOO</name>
<keyword evidence="10 15" id="KW-0798">TonB box</keyword>
<feature type="signal peptide" evidence="16">
    <location>
        <begin position="1"/>
        <end position="24"/>
    </location>
</feature>
<dbReference type="InterPro" id="IPR012910">
    <property type="entry name" value="Plug_dom"/>
</dbReference>
<protein>
    <submittedName>
        <fullName evidence="19">TonB-dependent receptor</fullName>
    </submittedName>
</protein>
<keyword evidence="20" id="KW-1185">Reference proteome</keyword>
<keyword evidence="4 14" id="KW-1134">Transmembrane beta strand</keyword>
<keyword evidence="6 14" id="KW-0812">Transmembrane</keyword>
<evidence type="ECO:0000256" key="14">
    <source>
        <dbReference type="PROSITE-ProRule" id="PRU01360"/>
    </source>
</evidence>
<dbReference type="SUPFAM" id="SSF56935">
    <property type="entry name" value="Porins"/>
    <property type="match status" value="1"/>
</dbReference>
<dbReference type="Gene3D" id="2.40.170.20">
    <property type="entry name" value="TonB-dependent receptor, beta-barrel domain"/>
    <property type="match status" value="1"/>
</dbReference>
<sequence length="771" mass="85081">MRTFKLKPLSLAVITFLAAGQLYAQESTDAGKVTVTGEGDKLGTGLLVDEDTPKGKSTVTRSQLEKSRPTANAFQSLNLLPGVNAMSIDGTGMWGGSLRVRGFNSDQMGFTIDGAPVNDSGSFAVYPQEFTDNENTCELFVTQGGTDNEAPHVGASGGNIGMSSCGAEDKRRFRVSQSLGQLDYRRTFMRYDTGKIGDFKGFISYSTTAADKWKGEGEAQREHIDAKAEYDLGKGSKLSSGFMYNWMMNHNYMSQTPAVWNTTGYKYDYGYTQFASGTTPSSNYYDTARNPFENFLITPKANLQLTSTTRLDIEPYYWWGYGGSTGLYSLKEGTSSTSTSASASTLVHGGIGDLNGDGDRLDTVYGVRSSVTETNRPGITTKVTHTLDNHQIMYGVWAERARHRQTQPYTKLDASGTFDPWIEANLYNMADGTPAQGRDWKTITNAHSVFAQDTIDLMNSRLQITPSLSWREVRRDFQNYPNLGYSGSYSGNYYYRIQESYRQFLPGLSGSFKFTDRTQGFASVTRNFKTPGNFDYGNLAINATKTAPLSVKQETTTNYEMGTRFSGDWYKASATVFYMDYKNRIASSWDPVEGITHDWNVGDSTVKGVELEGGTSPWNGLSFYGSLSYTKSTINDNMLASATSYYATAGKQFPDTPKHMASASVQYVTGPVLLNLTAKYTGKRFLTMVNDAEVKGYTLLDFNAAWKIANNVEGYFKNPILRFNVSNLTNQKYWVTSLGSGSSVQISSTTGSTYVYAGAPRFASVTFQVDY</sequence>
<dbReference type="InterPro" id="IPR039426">
    <property type="entry name" value="TonB-dep_rcpt-like"/>
</dbReference>
<comment type="subcellular location">
    <subcellularLocation>
        <location evidence="1 14">Cell outer membrane</location>
        <topology evidence="1 14">Multi-pass membrane protein</topology>
    </subcellularLocation>
</comment>
<reference evidence="19 20" key="1">
    <citation type="submission" date="2024-07" db="EMBL/GenBank/DDBJ databases">
        <title>Uliginosibacterium paludis KCTC:42655.</title>
        <authorList>
            <person name="Kim M.K."/>
        </authorList>
    </citation>
    <scope>NUCLEOTIDE SEQUENCE [LARGE SCALE GENOMIC DNA]</scope>
    <source>
        <strain evidence="19 20">KCTC 42655</strain>
    </source>
</reference>
<dbReference type="PANTHER" id="PTHR32552:SF89">
    <property type="entry name" value="CATECHOLATE SIDEROPHORE RECEPTOR FIU"/>
    <property type="match status" value="1"/>
</dbReference>
<feature type="domain" description="TonB-dependent receptor plug" evidence="18">
    <location>
        <begin position="50"/>
        <end position="125"/>
    </location>
</feature>
<feature type="domain" description="TonB-dependent receptor-like beta-barrel" evidence="17">
    <location>
        <begin position="256"/>
        <end position="728"/>
    </location>
</feature>
<keyword evidence="3 14" id="KW-0813">Transport</keyword>
<evidence type="ECO:0000256" key="12">
    <source>
        <dbReference type="ARBA" id="ARBA00023170"/>
    </source>
</evidence>
<keyword evidence="5" id="KW-0410">Iron transport</keyword>
<dbReference type="Proteomes" id="UP001548590">
    <property type="component" value="Unassembled WGS sequence"/>
</dbReference>
<dbReference type="InterPro" id="IPR000531">
    <property type="entry name" value="Beta-barrel_TonB"/>
</dbReference>
<evidence type="ECO:0000256" key="4">
    <source>
        <dbReference type="ARBA" id="ARBA00022452"/>
    </source>
</evidence>
<evidence type="ECO:0000259" key="18">
    <source>
        <dbReference type="Pfam" id="PF07715"/>
    </source>
</evidence>
<evidence type="ECO:0000313" key="20">
    <source>
        <dbReference type="Proteomes" id="UP001548590"/>
    </source>
</evidence>
<organism evidence="19 20">
    <name type="scientific">Uliginosibacterium paludis</name>
    <dbReference type="NCBI Taxonomy" id="1615952"/>
    <lineage>
        <taxon>Bacteria</taxon>
        <taxon>Pseudomonadati</taxon>
        <taxon>Pseudomonadota</taxon>
        <taxon>Betaproteobacteria</taxon>
        <taxon>Rhodocyclales</taxon>
        <taxon>Zoogloeaceae</taxon>
        <taxon>Uliginosibacterium</taxon>
    </lineage>
</organism>
<comment type="similarity">
    <text evidence="2 14 15">Belongs to the TonB-dependent receptor family.</text>
</comment>
<keyword evidence="7 16" id="KW-0732">Signal</keyword>
<dbReference type="Pfam" id="PF07715">
    <property type="entry name" value="Plug"/>
    <property type="match status" value="1"/>
</dbReference>
<evidence type="ECO:0000313" key="19">
    <source>
        <dbReference type="EMBL" id="MET1489829.1"/>
    </source>
</evidence>
<dbReference type="EMBL" id="JBEWLZ010000004">
    <property type="protein sequence ID" value="MET1489829.1"/>
    <property type="molecule type" value="Genomic_DNA"/>
</dbReference>
<evidence type="ECO:0000256" key="3">
    <source>
        <dbReference type="ARBA" id="ARBA00022448"/>
    </source>
</evidence>
<keyword evidence="12 19" id="KW-0675">Receptor</keyword>
<keyword evidence="8" id="KW-0408">Iron</keyword>
<proteinExistence type="inferred from homology"/>
<accession>A0ABV2CPK4</accession>
<dbReference type="PROSITE" id="PS52016">
    <property type="entry name" value="TONB_DEPENDENT_REC_3"/>
    <property type="match status" value="1"/>
</dbReference>
<evidence type="ECO:0000256" key="9">
    <source>
        <dbReference type="ARBA" id="ARBA00023065"/>
    </source>
</evidence>
<keyword evidence="13 14" id="KW-0998">Cell outer membrane</keyword>
<dbReference type="Pfam" id="PF00593">
    <property type="entry name" value="TonB_dep_Rec_b-barrel"/>
    <property type="match status" value="1"/>
</dbReference>
<evidence type="ECO:0000256" key="10">
    <source>
        <dbReference type="ARBA" id="ARBA00023077"/>
    </source>
</evidence>